<comment type="subunit">
    <text evidence="15">Forms a heterodimer with CydD.</text>
</comment>
<gene>
    <name evidence="20" type="ORF">EDC54_101707</name>
</gene>
<feature type="transmembrane region" description="Helical" evidence="17">
    <location>
        <begin position="247"/>
        <end position="268"/>
    </location>
</feature>
<dbReference type="SUPFAM" id="SSF90123">
    <property type="entry name" value="ABC transporter transmembrane region"/>
    <property type="match status" value="1"/>
</dbReference>
<keyword evidence="7 20" id="KW-0067">ATP-binding</keyword>
<evidence type="ECO:0000256" key="1">
    <source>
        <dbReference type="ARBA" id="ARBA00004429"/>
    </source>
</evidence>
<dbReference type="GO" id="GO:0034775">
    <property type="term" value="P:glutathione transmembrane transport"/>
    <property type="evidence" value="ECO:0007669"/>
    <property type="project" value="InterPro"/>
</dbReference>
<feature type="transmembrane region" description="Helical" evidence="17">
    <location>
        <begin position="42"/>
        <end position="62"/>
    </location>
</feature>
<keyword evidence="9" id="KW-0029">Amino-acid transport</keyword>
<protein>
    <recommendedName>
        <fullName evidence="16">Glutathione/L-cysteine transport system ATP-binding/permease protein CydC</fullName>
    </recommendedName>
</protein>
<dbReference type="GO" id="GO:0006865">
    <property type="term" value="P:amino acid transport"/>
    <property type="evidence" value="ECO:0007669"/>
    <property type="project" value="UniProtKB-KW"/>
</dbReference>
<dbReference type="SUPFAM" id="SSF52540">
    <property type="entry name" value="P-loop containing nucleoside triphosphate hydrolases"/>
    <property type="match status" value="1"/>
</dbReference>
<evidence type="ECO:0000313" key="21">
    <source>
        <dbReference type="Proteomes" id="UP000295433"/>
    </source>
</evidence>
<comment type="catalytic activity">
    <reaction evidence="13">
        <text>L-cysteine(in) + ATP + H2O = L-cysteine(out) + ADP + phosphate + H(+)</text>
        <dbReference type="Rhea" id="RHEA:29783"/>
        <dbReference type="ChEBI" id="CHEBI:15377"/>
        <dbReference type="ChEBI" id="CHEBI:15378"/>
        <dbReference type="ChEBI" id="CHEBI:30616"/>
        <dbReference type="ChEBI" id="CHEBI:35235"/>
        <dbReference type="ChEBI" id="CHEBI:43474"/>
        <dbReference type="ChEBI" id="CHEBI:456216"/>
    </reaction>
    <physiologicalReaction direction="left-to-right" evidence="13">
        <dbReference type="Rhea" id="RHEA:29784"/>
    </physiologicalReaction>
</comment>
<dbReference type="PROSITE" id="PS50929">
    <property type="entry name" value="ABC_TM1F"/>
    <property type="match status" value="1"/>
</dbReference>
<keyword evidence="6" id="KW-0547">Nucleotide-binding</keyword>
<dbReference type="GO" id="GO:0005524">
    <property type="term" value="F:ATP binding"/>
    <property type="evidence" value="ECO:0007669"/>
    <property type="project" value="UniProtKB-KW"/>
</dbReference>
<dbReference type="Gene3D" id="3.40.50.300">
    <property type="entry name" value="P-loop containing nucleotide triphosphate hydrolases"/>
    <property type="match status" value="1"/>
</dbReference>
<feature type="transmembrane region" description="Helical" evidence="17">
    <location>
        <begin position="280"/>
        <end position="302"/>
    </location>
</feature>
<comment type="subcellular location">
    <subcellularLocation>
        <location evidence="1">Cell inner membrane</location>
        <topology evidence="1">Multi-pass membrane protein</topology>
    </subcellularLocation>
</comment>
<keyword evidence="21" id="KW-1185">Reference proteome</keyword>
<dbReference type="SMART" id="SM00382">
    <property type="entry name" value="AAA"/>
    <property type="match status" value="1"/>
</dbReference>
<dbReference type="InterPro" id="IPR003439">
    <property type="entry name" value="ABC_transporter-like_ATP-bd"/>
</dbReference>
<evidence type="ECO:0000256" key="16">
    <source>
        <dbReference type="ARBA" id="ARBA00071411"/>
    </source>
</evidence>
<dbReference type="Proteomes" id="UP000295433">
    <property type="component" value="Unassembled WGS sequence"/>
</dbReference>
<keyword evidence="3" id="KW-1003">Cell membrane</keyword>
<organism evidence="20 21">
    <name type="scientific">Samsonia erythrinae</name>
    <dbReference type="NCBI Taxonomy" id="160434"/>
    <lineage>
        <taxon>Bacteria</taxon>
        <taxon>Pseudomonadati</taxon>
        <taxon>Pseudomonadota</taxon>
        <taxon>Gammaproteobacteria</taxon>
        <taxon>Enterobacterales</taxon>
        <taxon>Pectobacteriaceae</taxon>
        <taxon>Samsonia</taxon>
    </lineage>
</organism>
<dbReference type="NCBIfam" id="TIGR02868">
    <property type="entry name" value="CydC"/>
    <property type="match status" value="1"/>
</dbReference>
<feature type="domain" description="ABC transmembrane type-1" evidence="19">
    <location>
        <begin position="21"/>
        <end position="310"/>
    </location>
</feature>
<evidence type="ECO:0000256" key="15">
    <source>
        <dbReference type="ARBA" id="ARBA00063833"/>
    </source>
</evidence>
<keyword evidence="2" id="KW-0813">Transport</keyword>
<feature type="transmembrane region" description="Helical" evidence="17">
    <location>
        <begin position="163"/>
        <end position="183"/>
    </location>
</feature>
<keyword evidence="10 17" id="KW-1133">Transmembrane helix</keyword>
<reference evidence="20 21" key="1">
    <citation type="submission" date="2019-03" db="EMBL/GenBank/DDBJ databases">
        <title>Genomic Encyclopedia of Type Strains, Phase IV (KMG-IV): sequencing the most valuable type-strain genomes for metagenomic binning, comparative biology and taxonomic classification.</title>
        <authorList>
            <person name="Goeker M."/>
        </authorList>
    </citation>
    <scope>NUCLEOTIDE SEQUENCE [LARGE SCALE GENOMIC DNA]</scope>
    <source>
        <strain evidence="20 21">DSM 16730</strain>
    </source>
</reference>
<dbReference type="PANTHER" id="PTHR24221:SF653">
    <property type="entry name" value="TRANSPORT ATP-BINDING PROTEIN CYDC"/>
    <property type="match status" value="1"/>
</dbReference>
<dbReference type="NCBIfam" id="NF008364">
    <property type="entry name" value="PRK11160.1"/>
    <property type="match status" value="1"/>
</dbReference>
<dbReference type="PANTHER" id="PTHR24221">
    <property type="entry name" value="ATP-BINDING CASSETTE SUB-FAMILY B"/>
    <property type="match status" value="1"/>
</dbReference>
<dbReference type="GO" id="GO:0045454">
    <property type="term" value="P:cell redox homeostasis"/>
    <property type="evidence" value="ECO:0007669"/>
    <property type="project" value="InterPro"/>
</dbReference>
<dbReference type="Pfam" id="PF00005">
    <property type="entry name" value="ABC_tran"/>
    <property type="match status" value="1"/>
</dbReference>
<evidence type="ECO:0000256" key="4">
    <source>
        <dbReference type="ARBA" id="ARBA00022519"/>
    </source>
</evidence>
<evidence type="ECO:0000256" key="7">
    <source>
        <dbReference type="ARBA" id="ARBA00022840"/>
    </source>
</evidence>
<comment type="catalytic activity">
    <reaction evidence="12">
        <text>glutathione(in) + ATP + H2O = glutathione(out) + ADP + phosphate + H(+)</text>
        <dbReference type="Rhea" id="RHEA:29787"/>
        <dbReference type="ChEBI" id="CHEBI:15377"/>
        <dbReference type="ChEBI" id="CHEBI:15378"/>
        <dbReference type="ChEBI" id="CHEBI:30616"/>
        <dbReference type="ChEBI" id="CHEBI:43474"/>
        <dbReference type="ChEBI" id="CHEBI:57925"/>
        <dbReference type="ChEBI" id="CHEBI:456216"/>
    </reaction>
    <physiologicalReaction direction="left-to-right" evidence="12">
        <dbReference type="Rhea" id="RHEA:29788"/>
    </physiologicalReaction>
</comment>
<evidence type="ECO:0000256" key="9">
    <source>
        <dbReference type="ARBA" id="ARBA00022970"/>
    </source>
</evidence>
<dbReference type="InterPro" id="IPR036640">
    <property type="entry name" value="ABC1_TM_sf"/>
</dbReference>
<dbReference type="FunFam" id="3.40.50.300:FF:001297">
    <property type="entry name" value="Cysteine/glutathione ABC transporter ATP-binding protein/permease CydC"/>
    <property type="match status" value="1"/>
</dbReference>
<evidence type="ECO:0000256" key="12">
    <source>
        <dbReference type="ARBA" id="ARBA00050301"/>
    </source>
</evidence>
<keyword evidence="5 17" id="KW-0812">Transmembrane</keyword>
<proteinExistence type="inferred from homology"/>
<evidence type="ECO:0000256" key="3">
    <source>
        <dbReference type="ARBA" id="ARBA00022475"/>
    </source>
</evidence>
<dbReference type="PROSITE" id="PS50893">
    <property type="entry name" value="ABC_TRANSPORTER_2"/>
    <property type="match status" value="1"/>
</dbReference>
<feature type="transmembrane region" description="Helical" evidence="17">
    <location>
        <begin position="134"/>
        <end position="157"/>
    </location>
</feature>
<evidence type="ECO:0000256" key="8">
    <source>
        <dbReference type="ARBA" id="ARBA00022967"/>
    </source>
</evidence>
<evidence type="ECO:0000256" key="11">
    <source>
        <dbReference type="ARBA" id="ARBA00023136"/>
    </source>
</evidence>
<feature type="transmembrane region" description="Helical" evidence="17">
    <location>
        <begin position="16"/>
        <end position="36"/>
    </location>
</feature>
<evidence type="ECO:0000256" key="17">
    <source>
        <dbReference type="SAM" id="Phobius"/>
    </source>
</evidence>
<dbReference type="AlphaFoldDB" id="A0A4R3VSZ2"/>
<dbReference type="GO" id="GO:0016887">
    <property type="term" value="F:ATP hydrolysis activity"/>
    <property type="evidence" value="ECO:0007669"/>
    <property type="project" value="InterPro"/>
</dbReference>
<dbReference type="InterPro" id="IPR011527">
    <property type="entry name" value="ABC1_TM_dom"/>
</dbReference>
<dbReference type="InterPro" id="IPR027417">
    <property type="entry name" value="P-loop_NTPase"/>
</dbReference>
<name>A0A4R3VSZ2_9GAMM</name>
<keyword evidence="8" id="KW-1278">Translocase</keyword>
<evidence type="ECO:0000259" key="18">
    <source>
        <dbReference type="PROSITE" id="PS50893"/>
    </source>
</evidence>
<evidence type="ECO:0000256" key="6">
    <source>
        <dbReference type="ARBA" id="ARBA00022741"/>
    </source>
</evidence>
<dbReference type="GO" id="GO:0140359">
    <property type="term" value="F:ABC-type transporter activity"/>
    <property type="evidence" value="ECO:0007669"/>
    <property type="project" value="InterPro"/>
</dbReference>
<dbReference type="Pfam" id="PF00664">
    <property type="entry name" value="ABC_membrane"/>
    <property type="match status" value="1"/>
</dbReference>
<evidence type="ECO:0000313" key="20">
    <source>
        <dbReference type="EMBL" id="TCV09179.1"/>
    </source>
</evidence>
<evidence type="ECO:0000256" key="13">
    <source>
        <dbReference type="ARBA" id="ARBA00051241"/>
    </source>
</evidence>
<dbReference type="InterPro" id="IPR017871">
    <property type="entry name" value="ABC_transporter-like_CS"/>
</dbReference>
<evidence type="ECO:0000256" key="5">
    <source>
        <dbReference type="ARBA" id="ARBA00022692"/>
    </source>
</evidence>
<feature type="domain" description="ABC transporter" evidence="18">
    <location>
        <begin position="340"/>
        <end position="573"/>
    </location>
</feature>
<accession>A0A4R3VSZ2</accession>
<dbReference type="PROSITE" id="PS00211">
    <property type="entry name" value="ABC_TRANSPORTER_1"/>
    <property type="match status" value="1"/>
</dbReference>
<dbReference type="InterPro" id="IPR039421">
    <property type="entry name" value="Type_1_exporter"/>
</dbReference>
<keyword evidence="4" id="KW-0997">Cell inner membrane</keyword>
<dbReference type="Gene3D" id="1.20.1560.10">
    <property type="entry name" value="ABC transporter type 1, transmembrane domain"/>
    <property type="match status" value="1"/>
</dbReference>
<dbReference type="EMBL" id="SMBY01000001">
    <property type="protein sequence ID" value="TCV09179.1"/>
    <property type="molecule type" value="Genomic_DNA"/>
</dbReference>
<sequence length="575" mass="63259">MMKVLKPFLALYRQHFWRLSLGIVLAIATLLSSIGLLALSGWFLAGAALAGLVGLLTFNYMLPAAGVRGAAIARTAGRYGERLVSHDATFRVLQRLRVFTFSRILPLSPGGLAQFRQAELLNRLVADVDTLDHLYLRVISPMVSALAVILIVCYGLSFIDASLALTLCVIMLLLLLCLPVLFYRAGSGIGQDLTALRAQYRLQLTTWLQGQAELTVFGALARFRQQLALVEINWLLRQRQQANLTGLSQAVMILSTGLTVSLILWLAADGVGGNPQPGALIALFVFAALAAFEALAPVTVAFQHMGHVIASAARVDQILRQPVEVTFPEHGPSPTPNASLELSDVSFTYPGQPQPVLKNISLSVKPGEHLALLGRTGCGKSTLLQLLTRAWNYEQGEITLNGHPLRDWREEDLRAMMSVVPQRVHIFSATLRDNLLLAAPHVQDEKLTEILQQVGLEKLLENEGLNAWLGEGGRQLSGGEQRRIALARALLHDAPLVLLDEPTEGLDAETEKRILQRLRQHCADKTLIVITHRLYGLDALDRICIMDDGQVIEQGSHETLMALQGRYWQFRQHLS</sequence>
<dbReference type="GO" id="GO:0034040">
    <property type="term" value="F:ATPase-coupled lipid transmembrane transporter activity"/>
    <property type="evidence" value="ECO:0007669"/>
    <property type="project" value="TreeGrafter"/>
</dbReference>
<dbReference type="InterPro" id="IPR003593">
    <property type="entry name" value="AAA+_ATPase"/>
</dbReference>
<evidence type="ECO:0000256" key="14">
    <source>
        <dbReference type="ARBA" id="ARBA00061534"/>
    </source>
</evidence>
<dbReference type="CDD" id="cd18585">
    <property type="entry name" value="ABC_6TM_CydC"/>
    <property type="match status" value="1"/>
</dbReference>
<evidence type="ECO:0000259" key="19">
    <source>
        <dbReference type="PROSITE" id="PS50929"/>
    </source>
</evidence>
<evidence type="ECO:0000256" key="10">
    <source>
        <dbReference type="ARBA" id="ARBA00022989"/>
    </source>
</evidence>
<keyword evidence="11 17" id="KW-0472">Membrane</keyword>
<comment type="caution">
    <text evidence="20">The sequence shown here is derived from an EMBL/GenBank/DDBJ whole genome shotgun (WGS) entry which is preliminary data.</text>
</comment>
<dbReference type="FunFam" id="1.20.1560.10:FF:000060">
    <property type="entry name" value="Cysteine/glutathione ABC transporter ATP-binding protein/permease CydC"/>
    <property type="match status" value="1"/>
</dbReference>
<comment type="similarity">
    <text evidence="14">Belongs to the ABC transporter superfamily. Cysteine exporter (TC 3.A.1.129.1) family.</text>
</comment>
<dbReference type="GO" id="GO:0005886">
    <property type="term" value="C:plasma membrane"/>
    <property type="evidence" value="ECO:0007669"/>
    <property type="project" value="UniProtKB-SubCell"/>
</dbReference>
<evidence type="ECO:0000256" key="2">
    <source>
        <dbReference type="ARBA" id="ARBA00022448"/>
    </source>
</evidence>
<dbReference type="CDD" id="cd03247">
    <property type="entry name" value="ABCC_cytochrome_bd"/>
    <property type="match status" value="1"/>
</dbReference>
<dbReference type="InterPro" id="IPR014223">
    <property type="entry name" value="ABC_CydC/D"/>
</dbReference>